<dbReference type="AlphaFoldDB" id="A0A0A8YJ77"/>
<dbReference type="EMBL" id="GBRH01271301">
    <property type="protein sequence ID" value="JAD26594.1"/>
    <property type="molecule type" value="Transcribed_RNA"/>
</dbReference>
<reference evidence="1" key="2">
    <citation type="journal article" date="2015" name="Data Brief">
        <title>Shoot transcriptome of the giant reed, Arundo donax.</title>
        <authorList>
            <person name="Barrero R.A."/>
            <person name="Guerrero F.D."/>
            <person name="Moolhuijzen P."/>
            <person name="Goolsby J.A."/>
            <person name="Tidwell J."/>
            <person name="Bellgard S.E."/>
            <person name="Bellgard M.I."/>
        </authorList>
    </citation>
    <scope>NUCLEOTIDE SEQUENCE</scope>
    <source>
        <tissue evidence="1">Shoot tissue taken approximately 20 cm above the soil surface</tissue>
    </source>
</reference>
<sequence>MVGENGLYVKHLEGWSPHPDYPHMLEDTKRA</sequence>
<evidence type="ECO:0000313" key="1">
    <source>
        <dbReference type="EMBL" id="JAD26594.1"/>
    </source>
</evidence>
<name>A0A0A8YJ77_ARUDO</name>
<protein>
    <submittedName>
        <fullName evidence="1">Uncharacterized protein</fullName>
    </submittedName>
</protein>
<accession>A0A0A8YJ77</accession>
<proteinExistence type="predicted"/>
<organism evidence="1">
    <name type="scientific">Arundo donax</name>
    <name type="common">Giant reed</name>
    <name type="synonym">Donax arundinaceus</name>
    <dbReference type="NCBI Taxonomy" id="35708"/>
    <lineage>
        <taxon>Eukaryota</taxon>
        <taxon>Viridiplantae</taxon>
        <taxon>Streptophyta</taxon>
        <taxon>Embryophyta</taxon>
        <taxon>Tracheophyta</taxon>
        <taxon>Spermatophyta</taxon>
        <taxon>Magnoliopsida</taxon>
        <taxon>Liliopsida</taxon>
        <taxon>Poales</taxon>
        <taxon>Poaceae</taxon>
        <taxon>PACMAD clade</taxon>
        <taxon>Arundinoideae</taxon>
        <taxon>Arundineae</taxon>
        <taxon>Arundo</taxon>
    </lineage>
</organism>
<reference evidence="1" key="1">
    <citation type="submission" date="2014-09" db="EMBL/GenBank/DDBJ databases">
        <authorList>
            <person name="Magalhaes I.L.F."/>
            <person name="Oliveira U."/>
            <person name="Santos F.R."/>
            <person name="Vidigal T.H.D.A."/>
            <person name="Brescovit A.D."/>
            <person name="Santos A.J."/>
        </authorList>
    </citation>
    <scope>NUCLEOTIDE SEQUENCE</scope>
    <source>
        <tissue evidence="1">Shoot tissue taken approximately 20 cm above the soil surface</tissue>
    </source>
</reference>